<dbReference type="InterPro" id="IPR000073">
    <property type="entry name" value="AB_hydrolase_1"/>
</dbReference>
<proteinExistence type="predicted"/>
<keyword evidence="4" id="KW-1185">Reference proteome</keyword>
<reference evidence="4" key="1">
    <citation type="journal article" date="2019" name="Int. J. Syst. Evol. Microbiol.">
        <title>The Global Catalogue of Microorganisms (GCM) 10K type strain sequencing project: providing services to taxonomists for standard genome sequencing and annotation.</title>
        <authorList>
            <consortium name="The Broad Institute Genomics Platform"/>
            <consortium name="The Broad Institute Genome Sequencing Center for Infectious Disease"/>
            <person name="Wu L."/>
            <person name="Ma J."/>
        </authorList>
    </citation>
    <scope>NUCLEOTIDE SEQUENCE [LARGE SCALE GENOMIC DNA]</scope>
    <source>
        <strain evidence="4">CGMCC 1.12664</strain>
    </source>
</reference>
<accession>A0A917A6Y0</accession>
<feature type="region of interest" description="Disordered" evidence="1">
    <location>
        <begin position="1"/>
        <end position="20"/>
    </location>
</feature>
<dbReference type="Proteomes" id="UP000612855">
    <property type="component" value="Unassembled WGS sequence"/>
</dbReference>
<gene>
    <name evidence="3" type="ORF">GCM10011360_19910</name>
</gene>
<dbReference type="Pfam" id="PF00561">
    <property type="entry name" value="Abhydrolase_1"/>
    <property type="match status" value="1"/>
</dbReference>
<evidence type="ECO:0000313" key="3">
    <source>
        <dbReference type="EMBL" id="GGE31951.1"/>
    </source>
</evidence>
<dbReference type="InterPro" id="IPR029058">
    <property type="entry name" value="AB_hydrolase_fold"/>
</dbReference>
<protein>
    <submittedName>
        <fullName evidence="3">Helix-turn-helix transcriptional regulator</fullName>
    </submittedName>
</protein>
<dbReference type="EMBL" id="BMFJ01000001">
    <property type="protein sequence ID" value="GGE31951.1"/>
    <property type="molecule type" value="Genomic_DNA"/>
</dbReference>
<dbReference type="Gene3D" id="1.10.10.10">
    <property type="entry name" value="Winged helix-like DNA-binding domain superfamily/Winged helix DNA-binding domain"/>
    <property type="match status" value="1"/>
</dbReference>
<dbReference type="SUPFAM" id="SSF46894">
    <property type="entry name" value="C-terminal effector domain of the bipartite response regulators"/>
    <property type="match status" value="1"/>
</dbReference>
<name>A0A917A6Y0_9RHOB</name>
<evidence type="ECO:0000313" key="4">
    <source>
        <dbReference type="Proteomes" id="UP000612855"/>
    </source>
</evidence>
<evidence type="ECO:0000256" key="1">
    <source>
        <dbReference type="SAM" id="MobiDB-lite"/>
    </source>
</evidence>
<comment type="caution">
    <text evidence="3">The sequence shown here is derived from an EMBL/GenBank/DDBJ whole genome shotgun (WGS) entry which is preliminary data.</text>
</comment>
<dbReference type="GO" id="GO:0003677">
    <property type="term" value="F:DNA binding"/>
    <property type="evidence" value="ECO:0007669"/>
    <property type="project" value="InterPro"/>
</dbReference>
<dbReference type="SUPFAM" id="SSF53474">
    <property type="entry name" value="alpha/beta-Hydrolases"/>
    <property type="match status" value="1"/>
</dbReference>
<dbReference type="Gene3D" id="3.40.50.1820">
    <property type="entry name" value="alpha/beta hydrolase"/>
    <property type="match status" value="1"/>
</dbReference>
<dbReference type="AlphaFoldDB" id="A0A917A6Y0"/>
<dbReference type="GO" id="GO:0006355">
    <property type="term" value="P:regulation of DNA-templated transcription"/>
    <property type="evidence" value="ECO:0007669"/>
    <property type="project" value="InterPro"/>
</dbReference>
<sequence>MTDPTKDQPAPPGADHGDPALQSEVVDRLYGAALEPEKLGDLIDHWDALMSPGWRSPAPARRAMIERTGLLRHVRRVEQILDRVRPGQGNRAEEAELRPYRNTAAFTLDGALRVSAMNRAASKTLGAALAGPLSCLRVREEDLAVLARVALAMLRRDGAGAVETSRLIRARRLADDRLVLLQTRLVQTGGQADFVLVVTTELHWPEGAADTLRAAFGLTRTEAEVMMALTESRTLRDIAASRGRSVDTIRSQIKAIQTKTEARGQNDLLRLAMTAMDIAPLEARGTRADAVAEARVARGGTDLPPLPFRSLPRPEGRVMDYLEFGDPRGRPVVYFCSNFGLCRWPGAAERAAVRAGLRIVVPIRPGMGGSDPLGKAEDRTGTVARDILALMDHLGIGAAHMLVLDEDMIFAARLFMLAPKRVRGVLGVAAVLPLTRREQYERMGRWHRFVLGTARFTPQMLPVLVRAGFAMARHIGRAEFIRLVYAGSEADTRMTRDPMIFDAIDSGADVVLSDTRDSARAYGQEVSAVHRFDWRREFEQMRDRVPVIDLIGDQDQAISAATLAEFREDYPWVEIEVFAGAGSFLFFQKWPEILRRLERFMDGDVPALTAD</sequence>
<feature type="domain" description="HTH luxR-type" evidence="2">
    <location>
        <begin position="215"/>
        <end position="272"/>
    </location>
</feature>
<dbReference type="SMART" id="SM00421">
    <property type="entry name" value="HTH_LUXR"/>
    <property type="match status" value="1"/>
</dbReference>
<organism evidence="3 4">
    <name type="scientific">Primorskyibacter flagellatus</name>
    <dbReference type="NCBI Taxonomy" id="1387277"/>
    <lineage>
        <taxon>Bacteria</taxon>
        <taxon>Pseudomonadati</taxon>
        <taxon>Pseudomonadota</taxon>
        <taxon>Alphaproteobacteria</taxon>
        <taxon>Rhodobacterales</taxon>
        <taxon>Roseobacteraceae</taxon>
        <taxon>Primorskyibacter</taxon>
    </lineage>
</organism>
<dbReference type="RefSeq" id="WP_188477543.1">
    <property type="nucleotide sequence ID" value="NZ_BMFJ01000001.1"/>
</dbReference>
<dbReference type="InterPro" id="IPR036388">
    <property type="entry name" value="WH-like_DNA-bd_sf"/>
</dbReference>
<dbReference type="InterPro" id="IPR000792">
    <property type="entry name" value="Tscrpt_reg_LuxR_C"/>
</dbReference>
<evidence type="ECO:0000259" key="2">
    <source>
        <dbReference type="SMART" id="SM00421"/>
    </source>
</evidence>
<dbReference type="InterPro" id="IPR016032">
    <property type="entry name" value="Sig_transdc_resp-reg_C-effctor"/>
</dbReference>